<dbReference type="PANTHER" id="PTHR28244:SF3">
    <property type="entry name" value="EXTRACELLULAR MUTANT PROTEIN 11 C-TERMINAL DOMAIN-CONTAINING PROTEIN"/>
    <property type="match status" value="1"/>
</dbReference>
<sequence length="543" mass="60327">MPPSHFLQQSKNKMQAWVTNAGQNAPAAPTGPHVHDNPQGSPHKRLAYPSQSQPAPITSAQNNSPPQQSHSQSRMPIINANAHRASSVLAARVAVRGPTANHIGHSRDGSLSSQRNKEIASDPLRQSQRNKPFWDGSTVDGSVFSDSASNNESRISNRHRGPVVESAFQQTFKQSAPRQHQVQRESGERSRPPFTINADGFIDVVNDAHGPGLQRSSSTPDARSRGQLRGMPRDDDSYVDDVHYQTAPDRSPPNPSLNHHQKRLPLRGAQKLNYSNQTPYPKGGNLMSSPPREAYQTPATGLENDEMEDDSELPRDDEDQGPHRSTLFVDVESPVASHQEGSAEEDTDQQTTPKPAAKKSPQVNRQLFSKVSKASRGRNSLHESAMPRAGSDKRQSSSRKRHFEPDYDDGALAAMQYDDLRNEDFDFDPAQAESQSTLLPRQGTLPDKLQHYLDKDREAQATFFTSMPVGDWDDAGDWFLEKFGGVMNSLREARQAKRQMIDDFENEVAEREDAVRHKISGIDKTLVDLKSEGAKLMSRTDFE</sequence>
<feature type="compositionally biased region" description="Polar residues" evidence="2">
    <location>
        <begin position="1"/>
        <end position="23"/>
    </location>
</feature>
<name>A0ABR2ITM6_9PEZI</name>
<feature type="compositionally biased region" description="Basic and acidic residues" evidence="2">
    <location>
        <begin position="182"/>
        <end position="191"/>
    </location>
</feature>
<feature type="compositionally biased region" description="Acidic residues" evidence="2">
    <location>
        <begin position="303"/>
        <end position="319"/>
    </location>
</feature>
<evidence type="ECO:0000256" key="2">
    <source>
        <dbReference type="SAM" id="MobiDB-lite"/>
    </source>
</evidence>
<evidence type="ECO:0000313" key="5">
    <source>
        <dbReference type="Proteomes" id="UP001390339"/>
    </source>
</evidence>
<feature type="compositionally biased region" description="Low complexity" evidence="2">
    <location>
        <begin position="61"/>
        <end position="73"/>
    </location>
</feature>
<dbReference type="PANTHER" id="PTHR28244">
    <property type="entry name" value="RNA POLYMERASE I-SPECIFIC TRANSCRIPTION INITIATION FACTOR RRN11"/>
    <property type="match status" value="1"/>
</dbReference>
<feature type="compositionally biased region" description="Polar residues" evidence="2">
    <location>
        <begin position="144"/>
        <end position="154"/>
    </location>
</feature>
<dbReference type="InterPro" id="IPR029178">
    <property type="entry name" value="Ecm11_C"/>
</dbReference>
<reference evidence="4 5" key="1">
    <citation type="journal article" date="2024" name="IMA Fungus">
        <title>Apiospora arundinis, a panoply of carbohydrate-active enzymes and secondary metabolites.</title>
        <authorList>
            <person name="Sorensen T."/>
            <person name="Petersen C."/>
            <person name="Muurmann A.T."/>
            <person name="Christiansen J.V."/>
            <person name="Brundto M.L."/>
            <person name="Overgaard C.K."/>
            <person name="Boysen A.T."/>
            <person name="Wollenberg R.D."/>
            <person name="Larsen T.O."/>
            <person name="Sorensen J.L."/>
            <person name="Nielsen K.L."/>
            <person name="Sondergaard T.E."/>
        </authorList>
    </citation>
    <scope>NUCLEOTIDE SEQUENCE [LARGE SCALE GENOMIC DNA]</scope>
    <source>
        <strain evidence="4 5">AAU 773</strain>
    </source>
</reference>
<comment type="caution">
    <text evidence="4">The sequence shown here is derived from an EMBL/GenBank/DDBJ whole genome shotgun (WGS) entry which is preliminary data.</text>
</comment>
<dbReference type="Proteomes" id="UP001390339">
    <property type="component" value="Unassembled WGS sequence"/>
</dbReference>
<keyword evidence="1" id="KW-0175">Coiled coil</keyword>
<feature type="compositionally biased region" description="Polar residues" evidence="2">
    <location>
        <begin position="49"/>
        <end position="60"/>
    </location>
</feature>
<keyword evidence="5" id="KW-1185">Reference proteome</keyword>
<dbReference type="InterPro" id="IPR053029">
    <property type="entry name" value="RNA_pol_I-specific_init_factor"/>
</dbReference>
<evidence type="ECO:0000256" key="1">
    <source>
        <dbReference type="SAM" id="Coils"/>
    </source>
</evidence>
<feature type="region of interest" description="Disordered" evidence="2">
    <location>
        <begin position="99"/>
        <end position="409"/>
    </location>
</feature>
<gene>
    <name evidence="4" type="ORF">PGQ11_006509</name>
</gene>
<feature type="compositionally biased region" description="Basic and acidic residues" evidence="2">
    <location>
        <begin position="231"/>
        <end position="243"/>
    </location>
</feature>
<evidence type="ECO:0000313" key="4">
    <source>
        <dbReference type="EMBL" id="KAK8867931.1"/>
    </source>
</evidence>
<feature type="coiled-coil region" evidence="1">
    <location>
        <begin position="487"/>
        <end position="514"/>
    </location>
</feature>
<feature type="domain" description="Extracellular mutant protein 11 C-terminal" evidence="3">
    <location>
        <begin position="406"/>
        <end position="537"/>
    </location>
</feature>
<accession>A0ABR2ITM6</accession>
<feature type="compositionally biased region" description="Polar residues" evidence="2">
    <location>
        <begin position="167"/>
        <end position="180"/>
    </location>
</feature>
<proteinExistence type="predicted"/>
<organism evidence="4 5">
    <name type="scientific">Apiospora arundinis</name>
    <dbReference type="NCBI Taxonomy" id="335852"/>
    <lineage>
        <taxon>Eukaryota</taxon>
        <taxon>Fungi</taxon>
        <taxon>Dikarya</taxon>
        <taxon>Ascomycota</taxon>
        <taxon>Pezizomycotina</taxon>
        <taxon>Sordariomycetes</taxon>
        <taxon>Xylariomycetidae</taxon>
        <taxon>Amphisphaeriales</taxon>
        <taxon>Apiosporaceae</taxon>
        <taxon>Apiospora</taxon>
    </lineage>
</organism>
<protein>
    <submittedName>
        <fullName evidence="4">Extracellular mutant protein 11-domain-containing protein</fullName>
    </submittedName>
</protein>
<dbReference type="Pfam" id="PF15463">
    <property type="entry name" value="ECM11"/>
    <property type="match status" value="1"/>
</dbReference>
<evidence type="ECO:0000259" key="3">
    <source>
        <dbReference type="Pfam" id="PF15463"/>
    </source>
</evidence>
<dbReference type="EMBL" id="JAPCWZ010000004">
    <property type="protein sequence ID" value="KAK8867931.1"/>
    <property type="molecule type" value="Genomic_DNA"/>
</dbReference>
<feature type="region of interest" description="Disordered" evidence="2">
    <location>
        <begin position="1"/>
        <end position="83"/>
    </location>
</feature>